<proteinExistence type="predicted"/>
<dbReference type="PANTHER" id="PTHR32479:SF19">
    <property type="entry name" value="ANAEROBIC GLYCEROL-3-PHOSPHATE DEHYDROGENASE SUBUNIT C"/>
    <property type="match status" value="1"/>
</dbReference>
<feature type="domain" description="Cysteine-rich" evidence="6">
    <location>
        <begin position="100"/>
        <end position="185"/>
    </location>
</feature>
<dbReference type="GO" id="GO:0046872">
    <property type="term" value="F:metal ion binding"/>
    <property type="evidence" value="ECO:0007669"/>
    <property type="project" value="UniProtKB-KW"/>
</dbReference>
<keyword evidence="8" id="KW-1185">Reference proteome</keyword>
<accession>A0A930Y2G3</accession>
<reference evidence="7" key="1">
    <citation type="submission" date="2020-10" db="EMBL/GenBank/DDBJ databases">
        <title>An improved Amphimedon queenslandica hologenome assembly reveals how three proteobacterial symbionts can extend the metabolic phenotypic of their marine sponge host.</title>
        <authorList>
            <person name="Degnan B."/>
            <person name="Degnan S."/>
            <person name="Xiang X."/>
        </authorList>
    </citation>
    <scope>NUCLEOTIDE SEQUENCE</scope>
    <source>
        <strain evidence="7">AqS2</strain>
    </source>
</reference>
<evidence type="ECO:0000256" key="2">
    <source>
        <dbReference type="ARBA" id="ARBA00022723"/>
    </source>
</evidence>
<dbReference type="PANTHER" id="PTHR32479">
    <property type="entry name" value="GLYCOLATE OXIDASE IRON-SULFUR SUBUNIT"/>
    <property type="match status" value="1"/>
</dbReference>
<protein>
    <submittedName>
        <fullName evidence="7">(Fe-S)-binding protein</fullName>
    </submittedName>
</protein>
<dbReference type="InterPro" id="IPR004017">
    <property type="entry name" value="Cys_rich_dom"/>
</dbReference>
<gene>
    <name evidence="7" type="ORF">ISN26_02035</name>
</gene>
<keyword evidence="3" id="KW-0677">Repeat</keyword>
<evidence type="ECO:0000313" key="8">
    <source>
        <dbReference type="Proteomes" id="UP000604381"/>
    </source>
</evidence>
<feature type="non-terminal residue" evidence="7">
    <location>
        <position position="1"/>
    </location>
</feature>
<dbReference type="GO" id="GO:0016491">
    <property type="term" value="F:oxidoreductase activity"/>
    <property type="evidence" value="ECO:0007669"/>
    <property type="project" value="UniProtKB-ARBA"/>
</dbReference>
<keyword evidence="2" id="KW-0479">Metal-binding</keyword>
<evidence type="ECO:0000313" key="7">
    <source>
        <dbReference type="EMBL" id="MBF2734861.1"/>
    </source>
</evidence>
<comment type="caution">
    <text evidence="7">The sequence shown here is derived from an EMBL/GenBank/DDBJ whole genome shotgun (WGS) entry which is preliminary data.</text>
</comment>
<evidence type="ECO:0000256" key="5">
    <source>
        <dbReference type="ARBA" id="ARBA00023014"/>
    </source>
</evidence>
<dbReference type="EMBL" id="JADHEI010000028">
    <property type="protein sequence ID" value="MBF2734861.1"/>
    <property type="molecule type" value="Genomic_DNA"/>
</dbReference>
<dbReference type="AlphaFoldDB" id="A0A930Y2G3"/>
<evidence type="ECO:0000256" key="1">
    <source>
        <dbReference type="ARBA" id="ARBA00022485"/>
    </source>
</evidence>
<evidence type="ECO:0000256" key="3">
    <source>
        <dbReference type="ARBA" id="ARBA00022737"/>
    </source>
</evidence>
<evidence type="ECO:0000256" key="4">
    <source>
        <dbReference type="ARBA" id="ARBA00023004"/>
    </source>
</evidence>
<evidence type="ECO:0000259" key="6">
    <source>
        <dbReference type="Pfam" id="PF02754"/>
    </source>
</evidence>
<keyword evidence="5" id="KW-0411">Iron-sulfur</keyword>
<dbReference type="GO" id="GO:0051539">
    <property type="term" value="F:4 iron, 4 sulfur cluster binding"/>
    <property type="evidence" value="ECO:0007669"/>
    <property type="project" value="UniProtKB-KW"/>
</dbReference>
<keyword evidence="1" id="KW-0004">4Fe-4S</keyword>
<dbReference type="Proteomes" id="UP000604381">
    <property type="component" value="Unassembled WGS sequence"/>
</dbReference>
<organism evidence="7 8">
    <name type="scientific">Candidatus Amphirhobacter heronislandensis</name>
    <dbReference type="NCBI Taxonomy" id="1732024"/>
    <lineage>
        <taxon>Bacteria</taxon>
        <taxon>Pseudomonadati</taxon>
        <taxon>Pseudomonadota</taxon>
        <taxon>Gammaproteobacteria</taxon>
        <taxon>Candidatus Tethybacterales</taxon>
        <taxon>Candidatus Tethybacteraceae</taxon>
        <taxon>Candidatus Amphirhobacter</taxon>
    </lineage>
</organism>
<keyword evidence="4" id="KW-0408">Iron</keyword>
<name>A0A930Y2G3_9GAMM</name>
<dbReference type="Pfam" id="PF02754">
    <property type="entry name" value="CCG"/>
    <property type="match status" value="2"/>
</dbReference>
<sequence>DRGALEAAAALLAAGGWEVGAPQETCCGGVHAQAGRSAKAQGCQRQLQTEARDGEVLLTTASACALELGGDAPAEAGAFLLAHAENLPAGKAAAAEFDVFVHLPCTQRRLAGGGGWVAELLRRIPGARIRMLPGNETCCGAGGLTAFAEPETAATLGRRKAQAAAEELGPGAVIATSNYACRCQLGAALRAAGLANKITDPYSLLARSLAA</sequence>
<feature type="domain" description="Cysteine-rich" evidence="6">
    <location>
        <begin position="6"/>
        <end position="68"/>
    </location>
</feature>